<feature type="domain" description="PDZ" evidence="1">
    <location>
        <begin position="8"/>
        <end position="36"/>
    </location>
</feature>
<dbReference type="InterPro" id="IPR001478">
    <property type="entry name" value="PDZ"/>
</dbReference>
<dbReference type="PANTHER" id="PTHR46900:SF4">
    <property type="entry name" value="FERM AND PDZ DOMAIN CONTAINING 2"/>
    <property type="match status" value="1"/>
</dbReference>
<dbReference type="InterPro" id="IPR052074">
    <property type="entry name" value="NonRcpt_TyrProt_Phosphatase"/>
</dbReference>
<dbReference type="SMART" id="SM00228">
    <property type="entry name" value="PDZ"/>
    <property type="match status" value="1"/>
</dbReference>
<dbReference type="Gene3D" id="2.30.42.10">
    <property type="match status" value="2"/>
</dbReference>
<dbReference type="SUPFAM" id="SSF50156">
    <property type="entry name" value="PDZ domain-like"/>
    <property type="match status" value="2"/>
</dbReference>
<dbReference type="Ensembl" id="ENSOMYT00000142708.1">
    <property type="protein sequence ID" value="ENSOMYP00000135154.1"/>
    <property type="gene ID" value="ENSOMYG00000060100.1"/>
</dbReference>
<organism evidence="2 3">
    <name type="scientific">Oncorhynchus mykiss</name>
    <name type="common">Rainbow trout</name>
    <name type="synonym">Salmo gairdneri</name>
    <dbReference type="NCBI Taxonomy" id="8022"/>
    <lineage>
        <taxon>Eukaryota</taxon>
        <taxon>Metazoa</taxon>
        <taxon>Chordata</taxon>
        <taxon>Craniata</taxon>
        <taxon>Vertebrata</taxon>
        <taxon>Euteleostomi</taxon>
        <taxon>Actinopterygii</taxon>
        <taxon>Neopterygii</taxon>
        <taxon>Teleostei</taxon>
        <taxon>Protacanthopterygii</taxon>
        <taxon>Salmoniformes</taxon>
        <taxon>Salmonidae</taxon>
        <taxon>Salmoninae</taxon>
        <taxon>Oncorhynchus</taxon>
    </lineage>
</organism>
<proteinExistence type="predicted"/>
<dbReference type="CDD" id="cd06695">
    <property type="entry name" value="PDZ3_PTPN13_FRMPD2-like"/>
    <property type="match status" value="1"/>
</dbReference>
<name>A0A8K9XK02_ONCMY</name>
<accession>A0A8K9XK02</accession>
<evidence type="ECO:0000259" key="1">
    <source>
        <dbReference type="PROSITE" id="PS50106"/>
    </source>
</evidence>
<dbReference type="Proteomes" id="UP000694395">
    <property type="component" value="Chromosome 1"/>
</dbReference>
<dbReference type="AlphaFoldDB" id="A0A8K9XK02"/>
<sequence length="213" mass="23325">IMCVCMTGDRLLEVDGSNLRGVTHKQAVECLKKTGEVRCTHTLHLSLVSPLFSSLSFSLGSGRANHMFTAVVILMTLSGKTKDYSFVTDDNTLEVLLKKSLCGLGFSFYISELNSGCDQGSSVVRIKTLFQGQPAKESGQIREGDVILAVNGQWVKGLSYQRVLFLLRGPPSEVHLTLCRPALGVLSQLDADTLVSTHTHTHSLTHREKQAHR</sequence>
<dbReference type="PROSITE" id="PS50106">
    <property type="entry name" value="PDZ"/>
    <property type="match status" value="2"/>
</dbReference>
<protein>
    <recommendedName>
        <fullName evidence="1">PDZ domain-containing protein</fullName>
    </recommendedName>
</protein>
<evidence type="ECO:0000313" key="3">
    <source>
        <dbReference type="Proteomes" id="UP000694395"/>
    </source>
</evidence>
<reference evidence="2" key="3">
    <citation type="submission" date="2025-09" db="UniProtKB">
        <authorList>
            <consortium name="Ensembl"/>
        </authorList>
    </citation>
    <scope>IDENTIFICATION</scope>
</reference>
<dbReference type="PANTHER" id="PTHR46900">
    <property type="entry name" value="TYROSINE-PROTEIN PHOSPHATASE NON-RECEPTOR TYPE 13"/>
    <property type="match status" value="1"/>
</dbReference>
<dbReference type="Pfam" id="PF00595">
    <property type="entry name" value="PDZ"/>
    <property type="match status" value="1"/>
</dbReference>
<keyword evidence="3" id="KW-1185">Reference proteome</keyword>
<feature type="domain" description="PDZ" evidence="1">
    <location>
        <begin position="94"/>
        <end position="182"/>
    </location>
</feature>
<evidence type="ECO:0000313" key="2">
    <source>
        <dbReference type="Ensembl" id="ENSOMYP00000135154.1"/>
    </source>
</evidence>
<reference evidence="2" key="2">
    <citation type="submission" date="2025-08" db="UniProtKB">
        <authorList>
            <consortium name="Ensembl"/>
        </authorList>
    </citation>
    <scope>IDENTIFICATION</scope>
</reference>
<dbReference type="InterPro" id="IPR036034">
    <property type="entry name" value="PDZ_sf"/>
</dbReference>
<reference evidence="2" key="1">
    <citation type="submission" date="2020-07" db="EMBL/GenBank/DDBJ databases">
        <title>A long reads based de novo assembly of the rainbow trout Arlee double haploid line genome.</title>
        <authorList>
            <person name="Gao G."/>
            <person name="Palti Y."/>
        </authorList>
    </citation>
    <scope>NUCLEOTIDE SEQUENCE [LARGE SCALE GENOMIC DNA]</scope>
</reference>
<dbReference type="GeneTree" id="ENSGT00940000161964"/>